<comment type="caution">
    <text evidence="1">The sequence shown here is derived from an EMBL/GenBank/DDBJ whole genome shotgun (WGS) entry which is preliminary data.</text>
</comment>
<organism evidence="1 2">
    <name type="scientific">Streblomastix strix</name>
    <dbReference type="NCBI Taxonomy" id="222440"/>
    <lineage>
        <taxon>Eukaryota</taxon>
        <taxon>Metamonada</taxon>
        <taxon>Preaxostyla</taxon>
        <taxon>Oxymonadida</taxon>
        <taxon>Streblomastigidae</taxon>
        <taxon>Streblomastix</taxon>
    </lineage>
</organism>
<gene>
    <name evidence="1" type="ORF">EZS28_016943</name>
</gene>
<dbReference type="AlphaFoldDB" id="A0A5J4VZ50"/>
<reference evidence="1 2" key="1">
    <citation type="submission" date="2019-03" db="EMBL/GenBank/DDBJ databases">
        <title>Single cell metagenomics reveals metabolic interactions within the superorganism composed of flagellate Streblomastix strix and complex community of Bacteroidetes bacteria on its surface.</title>
        <authorList>
            <person name="Treitli S.C."/>
            <person name="Kolisko M."/>
            <person name="Husnik F."/>
            <person name="Keeling P."/>
            <person name="Hampl V."/>
        </authorList>
    </citation>
    <scope>NUCLEOTIDE SEQUENCE [LARGE SCALE GENOMIC DNA]</scope>
    <source>
        <strain evidence="1">ST1C</strain>
    </source>
</reference>
<evidence type="ECO:0000313" key="1">
    <source>
        <dbReference type="EMBL" id="KAA6387529.1"/>
    </source>
</evidence>
<dbReference type="EMBL" id="SNRW01004338">
    <property type="protein sequence ID" value="KAA6387529.1"/>
    <property type="molecule type" value="Genomic_DNA"/>
</dbReference>
<evidence type="ECO:0000313" key="2">
    <source>
        <dbReference type="Proteomes" id="UP000324800"/>
    </source>
</evidence>
<proteinExistence type="predicted"/>
<accession>A0A5J4VZ50</accession>
<sequence>MIITDNVQLKLALFSKQPFKALVRLLELPDKLVANDAINSIANIHLGGTSSTADSEIHPHFAVFQECDGIIKIFSLFKRHESMKDNKNASAICIGILYKVQDITDPEMRKTVIAHLKLLINDSNSWAKTQAKKMLTVNKTEIEADGFTLPN</sequence>
<dbReference type="Proteomes" id="UP000324800">
    <property type="component" value="Unassembled WGS sequence"/>
</dbReference>
<protein>
    <submittedName>
        <fullName evidence="1">Uncharacterized protein</fullName>
    </submittedName>
</protein>
<name>A0A5J4VZ50_9EUKA</name>